<dbReference type="NCBIfam" id="TIGR00540">
    <property type="entry name" value="TPR_hemY_coli"/>
    <property type="match status" value="1"/>
</dbReference>
<accession>A0ABV7AVS5</accession>
<comment type="pathway">
    <text evidence="3">Porphyrin-containing compound metabolism; protoheme biosynthesis.</text>
</comment>
<evidence type="ECO:0000256" key="9">
    <source>
        <dbReference type="ARBA" id="ARBA00023244"/>
    </source>
</evidence>
<keyword evidence="13" id="KW-1185">Reference proteome</keyword>
<comment type="caution">
    <text evidence="12">The sequence shown here is derived from an EMBL/GenBank/DDBJ whole genome shotgun (WGS) entry which is preliminary data.</text>
</comment>
<evidence type="ECO:0000256" key="4">
    <source>
        <dbReference type="ARBA" id="ARBA00022475"/>
    </source>
</evidence>
<evidence type="ECO:0000256" key="10">
    <source>
        <dbReference type="SAM" id="Phobius"/>
    </source>
</evidence>
<comment type="function">
    <text evidence="1">Involved in a late step of protoheme IX synthesis.</text>
</comment>
<gene>
    <name evidence="12" type="ORF">ACFOJE_13235</name>
</gene>
<keyword evidence="5" id="KW-0997">Cell inner membrane</keyword>
<dbReference type="Pfam" id="PF07219">
    <property type="entry name" value="HemY_N"/>
    <property type="match status" value="1"/>
</dbReference>
<evidence type="ECO:0000259" key="11">
    <source>
        <dbReference type="Pfam" id="PF07219"/>
    </source>
</evidence>
<evidence type="ECO:0000313" key="13">
    <source>
        <dbReference type="Proteomes" id="UP001595457"/>
    </source>
</evidence>
<reference evidence="13" key="1">
    <citation type="journal article" date="2019" name="Int. J. Syst. Evol. Microbiol.">
        <title>The Global Catalogue of Microorganisms (GCM) 10K type strain sequencing project: providing services to taxonomists for standard genome sequencing and annotation.</title>
        <authorList>
            <consortium name="The Broad Institute Genomics Platform"/>
            <consortium name="The Broad Institute Genome Sequencing Center for Infectious Disease"/>
            <person name="Wu L."/>
            <person name="Ma J."/>
        </authorList>
    </citation>
    <scope>NUCLEOTIDE SEQUENCE [LARGE SCALE GENOMIC DNA]</scope>
    <source>
        <strain evidence="13">KCTC 62195</strain>
    </source>
</reference>
<proteinExistence type="predicted"/>
<comment type="subcellular location">
    <subcellularLocation>
        <location evidence="2">Cell inner membrane</location>
        <topology evidence="2">Multi-pass membrane protein</topology>
    </subcellularLocation>
</comment>
<protein>
    <submittedName>
        <fullName evidence="12">Heme biosynthesis HemY N-terminal domain-containing protein</fullName>
    </submittedName>
</protein>
<keyword evidence="9" id="KW-0627">Porphyrin biosynthesis</keyword>
<evidence type="ECO:0000256" key="8">
    <source>
        <dbReference type="ARBA" id="ARBA00023136"/>
    </source>
</evidence>
<dbReference type="InterPro" id="IPR011990">
    <property type="entry name" value="TPR-like_helical_dom_sf"/>
</dbReference>
<evidence type="ECO:0000256" key="3">
    <source>
        <dbReference type="ARBA" id="ARBA00004744"/>
    </source>
</evidence>
<evidence type="ECO:0000256" key="2">
    <source>
        <dbReference type="ARBA" id="ARBA00004429"/>
    </source>
</evidence>
<dbReference type="InterPro" id="IPR005254">
    <property type="entry name" value="Heme_biosyn_assoc_TPR_pro"/>
</dbReference>
<keyword evidence="4" id="KW-1003">Cell membrane</keyword>
<evidence type="ECO:0000313" key="12">
    <source>
        <dbReference type="EMBL" id="MFC2973173.1"/>
    </source>
</evidence>
<dbReference type="EMBL" id="JBHRSJ010000029">
    <property type="protein sequence ID" value="MFC2973173.1"/>
    <property type="molecule type" value="Genomic_DNA"/>
</dbReference>
<dbReference type="RefSeq" id="WP_377814842.1">
    <property type="nucleotide sequence ID" value="NZ_JBHRSJ010000029.1"/>
</dbReference>
<keyword evidence="6 10" id="KW-0812">Transmembrane</keyword>
<dbReference type="SUPFAM" id="SSF48452">
    <property type="entry name" value="TPR-like"/>
    <property type="match status" value="1"/>
</dbReference>
<name>A0ABV7AVS5_9GAMM</name>
<keyword evidence="7 10" id="KW-1133">Transmembrane helix</keyword>
<sequence>MSRLYLLLLAAIAGAAVLGMAIAEHPGYVLFAYKGFRFESSLWAFLGLLLLVGGLGWVLRLLLGLIVTSGGVVNPWSRRNHNRRIRLAARRGQRDLAEGRWSDALRHLRRAASGDQQPLVHYLGAARAANELGDFTESDRLLHEAREREPQADMAIGLTQASLLIARSQYAEALACVQQLHVEHPRHPYVLQLLQRLYVQLQDWSALCQLLPQLRKYKALPEARLIELERLAWTAALEQAGQDGLKEGPSARDALAQCWRQLPKGLREDAGLVQAYASRLRDLGASEEAESVLRTALGQHYEERLAYLYGQVRGNDPARQLQLAEGWLNGHPKDPLLLLTLGRLCLFNKLWGKAREYFEASLKLARSPETCSELARLLAQLGETEQSNRLFQEGMQLHGARSPALPQPAH</sequence>
<evidence type="ECO:0000256" key="5">
    <source>
        <dbReference type="ARBA" id="ARBA00022519"/>
    </source>
</evidence>
<evidence type="ECO:0000256" key="6">
    <source>
        <dbReference type="ARBA" id="ARBA00022692"/>
    </source>
</evidence>
<feature type="domain" description="HemY N-terminal" evidence="11">
    <location>
        <begin position="27"/>
        <end position="133"/>
    </location>
</feature>
<dbReference type="Gene3D" id="1.25.40.10">
    <property type="entry name" value="Tetratricopeptide repeat domain"/>
    <property type="match status" value="2"/>
</dbReference>
<organism evidence="12 13">
    <name type="scientific">Azotobacter bryophylli</name>
    <dbReference type="NCBI Taxonomy" id="1986537"/>
    <lineage>
        <taxon>Bacteria</taxon>
        <taxon>Pseudomonadati</taxon>
        <taxon>Pseudomonadota</taxon>
        <taxon>Gammaproteobacteria</taxon>
        <taxon>Pseudomonadales</taxon>
        <taxon>Pseudomonadaceae</taxon>
        <taxon>Azotobacter</taxon>
    </lineage>
</organism>
<evidence type="ECO:0000256" key="1">
    <source>
        <dbReference type="ARBA" id="ARBA00002962"/>
    </source>
</evidence>
<feature type="transmembrane region" description="Helical" evidence="10">
    <location>
        <begin position="42"/>
        <end position="73"/>
    </location>
</feature>
<keyword evidence="8 10" id="KW-0472">Membrane</keyword>
<dbReference type="InterPro" id="IPR010817">
    <property type="entry name" value="HemY_N"/>
</dbReference>
<evidence type="ECO:0000256" key="7">
    <source>
        <dbReference type="ARBA" id="ARBA00022989"/>
    </source>
</evidence>
<dbReference type="Proteomes" id="UP001595457">
    <property type="component" value="Unassembled WGS sequence"/>
</dbReference>